<evidence type="ECO:0000313" key="4">
    <source>
        <dbReference type="EMBL" id="CAA9476626.1"/>
    </source>
</evidence>
<dbReference type="PANTHER" id="PTHR37957">
    <property type="entry name" value="BLR7070 PROTEIN"/>
    <property type="match status" value="1"/>
</dbReference>
<sequence>MKMKILLLAALAAALLAQPVLAEPKQGEAKAGAEAPETTLEGRAIYPAELRGQGSLPAPDPFPDQPVGGYSALLDSGGTDTYLAMPDNGYGSKANSSDFILRVDRVRVDYETVKGGSGEVEVLDSVRLSDPDGKIPFPIVDENGSGQRLLTGSDFDPESMRVARDGTWWFGDEFGPFLLHTDDTGKVLQAPIPLPGVKAPEDPTRPDQPVNLRSSSGFEGMAISGDGKYLYPSLERSLNGEDIRKHYIYEFDLAAGEYTGERWTYRADLPVPPEQEHVIGDMTALDGNRLLVIERDFLQGERAQFEKIFVVDLRREDAEGFLVKREVVDLLSIRDPGLISLPGRPGDYGLGDPFEFPYVTTESVLPLGGQRLAIVNDNNFGGVGGRNPSLPDYTDFIVVRAEALRGGV</sequence>
<name>A0A6J4RQF5_9ACTN</name>
<dbReference type="SUPFAM" id="SSF63829">
    <property type="entry name" value="Calcium-dependent phosphotriesterase"/>
    <property type="match status" value="1"/>
</dbReference>
<evidence type="ECO:0000256" key="1">
    <source>
        <dbReference type="SAM" id="MobiDB-lite"/>
    </source>
</evidence>
<keyword evidence="4" id="KW-0378">Hydrolase</keyword>
<dbReference type="AlphaFoldDB" id="A0A6J4RQF5"/>
<dbReference type="GO" id="GO:0008889">
    <property type="term" value="F:glycerophosphodiester phosphodiesterase activity"/>
    <property type="evidence" value="ECO:0007669"/>
    <property type="project" value="UniProtKB-EC"/>
</dbReference>
<feature type="signal peptide" evidence="2">
    <location>
        <begin position="1"/>
        <end position="22"/>
    </location>
</feature>
<proteinExistence type="predicted"/>
<accession>A0A6J4RQF5</accession>
<feature type="domain" description="Phytase-like" evidence="3">
    <location>
        <begin position="65"/>
        <end position="380"/>
    </location>
</feature>
<dbReference type="EMBL" id="CADCVK010000195">
    <property type="protein sequence ID" value="CAA9476626.1"/>
    <property type="molecule type" value="Genomic_DNA"/>
</dbReference>
<gene>
    <name evidence="4" type="ORF">AVDCRST_MAG12-1218</name>
</gene>
<dbReference type="EC" id="3.1.4.46" evidence="4"/>
<evidence type="ECO:0000256" key="2">
    <source>
        <dbReference type="SAM" id="SignalP"/>
    </source>
</evidence>
<dbReference type="Pfam" id="PF13449">
    <property type="entry name" value="Phytase-like"/>
    <property type="match status" value="1"/>
</dbReference>
<reference evidence="4" key="1">
    <citation type="submission" date="2020-02" db="EMBL/GenBank/DDBJ databases">
        <authorList>
            <person name="Meier V. D."/>
        </authorList>
    </citation>
    <scope>NUCLEOTIDE SEQUENCE</scope>
    <source>
        <strain evidence="4">AVDCRST_MAG12</strain>
    </source>
</reference>
<keyword evidence="2" id="KW-0732">Signal</keyword>
<dbReference type="InterPro" id="IPR027372">
    <property type="entry name" value="Phytase-like_dom"/>
</dbReference>
<dbReference type="PANTHER" id="PTHR37957:SF1">
    <property type="entry name" value="PHYTASE-LIKE DOMAIN-CONTAINING PROTEIN"/>
    <property type="match status" value="1"/>
</dbReference>
<organism evidence="4">
    <name type="scientific">uncultured Rubrobacteraceae bacterium</name>
    <dbReference type="NCBI Taxonomy" id="349277"/>
    <lineage>
        <taxon>Bacteria</taxon>
        <taxon>Bacillati</taxon>
        <taxon>Actinomycetota</taxon>
        <taxon>Rubrobacteria</taxon>
        <taxon>Rubrobacterales</taxon>
        <taxon>Rubrobacteraceae</taxon>
        <taxon>environmental samples</taxon>
    </lineage>
</organism>
<feature type="region of interest" description="Disordered" evidence="1">
    <location>
        <begin position="196"/>
        <end position="217"/>
    </location>
</feature>
<evidence type="ECO:0000259" key="3">
    <source>
        <dbReference type="Pfam" id="PF13449"/>
    </source>
</evidence>
<feature type="chain" id="PRO_5026970639" evidence="2">
    <location>
        <begin position="23"/>
        <end position="408"/>
    </location>
</feature>
<protein>
    <submittedName>
        <fullName evidence="4">Glycerophosphoryl diester phosphodiesterase</fullName>
        <ecNumber evidence="4">3.1.4.46</ecNumber>
    </submittedName>
</protein>